<organism evidence="1 2">
    <name type="scientific">Liparis tanakae</name>
    <name type="common">Tanaka's snailfish</name>
    <dbReference type="NCBI Taxonomy" id="230148"/>
    <lineage>
        <taxon>Eukaryota</taxon>
        <taxon>Metazoa</taxon>
        <taxon>Chordata</taxon>
        <taxon>Craniata</taxon>
        <taxon>Vertebrata</taxon>
        <taxon>Euteleostomi</taxon>
        <taxon>Actinopterygii</taxon>
        <taxon>Neopterygii</taxon>
        <taxon>Teleostei</taxon>
        <taxon>Neoteleostei</taxon>
        <taxon>Acanthomorphata</taxon>
        <taxon>Eupercaria</taxon>
        <taxon>Perciformes</taxon>
        <taxon>Cottioidei</taxon>
        <taxon>Cottales</taxon>
        <taxon>Liparidae</taxon>
        <taxon>Liparis</taxon>
    </lineage>
</organism>
<name>A0A4Z2F6C5_9TELE</name>
<evidence type="ECO:0000313" key="2">
    <source>
        <dbReference type="Proteomes" id="UP000314294"/>
    </source>
</evidence>
<gene>
    <name evidence="1" type="ORF">EYF80_053830</name>
</gene>
<dbReference type="AlphaFoldDB" id="A0A4Z2F6C5"/>
<keyword evidence="2" id="KW-1185">Reference proteome</keyword>
<dbReference type="Proteomes" id="UP000314294">
    <property type="component" value="Unassembled WGS sequence"/>
</dbReference>
<accession>A0A4Z2F6C5</accession>
<proteinExistence type="predicted"/>
<comment type="caution">
    <text evidence="1">The sequence shown here is derived from an EMBL/GenBank/DDBJ whole genome shotgun (WGS) entry which is preliminary data.</text>
</comment>
<protein>
    <submittedName>
        <fullName evidence="1">Uncharacterized protein</fullName>
    </submittedName>
</protein>
<dbReference type="EMBL" id="SRLO01001673">
    <property type="protein sequence ID" value="TNN36012.1"/>
    <property type="molecule type" value="Genomic_DNA"/>
</dbReference>
<evidence type="ECO:0000313" key="1">
    <source>
        <dbReference type="EMBL" id="TNN36012.1"/>
    </source>
</evidence>
<reference evidence="1 2" key="1">
    <citation type="submission" date="2019-03" db="EMBL/GenBank/DDBJ databases">
        <title>First draft genome of Liparis tanakae, snailfish: a comprehensive survey of snailfish specific genes.</title>
        <authorList>
            <person name="Kim W."/>
            <person name="Song I."/>
            <person name="Jeong J.-H."/>
            <person name="Kim D."/>
            <person name="Kim S."/>
            <person name="Ryu S."/>
            <person name="Song J.Y."/>
            <person name="Lee S.K."/>
        </authorList>
    </citation>
    <scope>NUCLEOTIDE SEQUENCE [LARGE SCALE GENOMIC DNA]</scope>
    <source>
        <tissue evidence="1">Muscle</tissue>
    </source>
</reference>
<sequence length="96" mass="11366">MELQPPPLPHLRQRVCLLPVTDPFSTAPGLQWLRVCVAACLRIMRDEREEEIRKYNYKYFGRSTEGEKHGRSAMSRTCEDDGEQRIRGVDNMMRRW</sequence>